<dbReference type="EMBL" id="AECV01000005">
    <property type="protein sequence ID" value="EFW30304.1"/>
    <property type="molecule type" value="Genomic_DNA"/>
</dbReference>
<dbReference type="AlphaFoldDB" id="E7N0U6"/>
<dbReference type="Proteomes" id="UP000004633">
    <property type="component" value="Unassembled WGS sequence"/>
</dbReference>
<reference evidence="2 3" key="1">
    <citation type="submission" date="2010-08" db="EMBL/GenBank/DDBJ databases">
        <authorList>
            <person name="Weinstock G."/>
            <person name="Sodergren E."/>
            <person name="Clifton S."/>
            <person name="Fulton L."/>
            <person name="Fulton B."/>
            <person name="Courtney L."/>
            <person name="Fronick C."/>
            <person name="Harrison M."/>
            <person name="Strong C."/>
            <person name="Farmer C."/>
            <person name="Delahaunty K."/>
            <person name="Markovic C."/>
            <person name="Hall O."/>
            <person name="Minx P."/>
            <person name="Tomlinson C."/>
            <person name="Mitreva M."/>
            <person name="Hou S."/>
            <person name="Chen J."/>
            <person name="Wollam A."/>
            <person name="Pepin K.H."/>
            <person name="Johnson M."/>
            <person name="Bhonagiri V."/>
            <person name="Zhang X."/>
            <person name="Suruliraj S."/>
            <person name="Warren W."/>
            <person name="Chinwalla A."/>
            <person name="Mardis E.R."/>
            <person name="Wilson R.K."/>
        </authorList>
    </citation>
    <scope>NUCLEOTIDE SEQUENCE [LARGE SCALE GENOMIC DNA]</scope>
    <source>
        <strain evidence="2 3">F0399</strain>
    </source>
</reference>
<dbReference type="InterPro" id="IPR009241">
    <property type="entry name" value="HigB-like"/>
</dbReference>
<dbReference type="Pfam" id="PF05973">
    <property type="entry name" value="Gp49"/>
    <property type="match status" value="1"/>
</dbReference>
<protein>
    <submittedName>
        <fullName evidence="2">Toxin-antitoxin system, toxin component, RelE family</fullName>
    </submittedName>
</protein>
<keyword evidence="1" id="KW-1133">Transmembrane helix</keyword>
<feature type="transmembrane region" description="Helical" evidence="1">
    <location>
        <begin position="66"/>
        <end position="83"/>
    </location>
</feature>
<proteinExistence type="predicted"/>
<accession>E7N0U6</accession>
<gene>
    <name evidence="2" type="ORF">HMPREF9555_00597</name>
</gene>
<keyword evidence="1" id="KW-0472">Membrane</keyword>
<keyword evidence="3" id="KW-1185">Reference proteome</keyword>
<comment type="caution">
    <text evidence="2">The sequence shown here is derived from an EMBL/GenBank/DDBJ whole genome shotgun (WGS) entry which is preliminary data.</text>
</comment>
<dbReference type="STRING" id="749551.HMPREF9555_00597"/>
<organism evidence="2 3">
    <name type="scientific">Selenomonas artemidis F0399</name>
    <dbReference type="NCBI Taxonomy" id="749551"/>
    <lineage>
        <taxon>Bacteria</taxon>
        <taxon>Bacillati</taxon>
        <taxon>Bacillota</taxon>
        <taxon>Negativicutes</taxon>
        <taxon>Selenomonadales</taxon>
        <taxon>Selenomonadaceae</taxon>
        <taxon>Selenomonas</taxon>
    </lineage>
</organism>
<keyword evidence="1" id="KW-0812">Transmembrane</keyword>
<evidence type="ECO:0000313" key="2">
    <source>
        <dbReference type="EMBL" id="EFW30304.1"/>
    </source>
</evidence>
<name>E7N0U6_9FIRM</name>
<dbReference type="HOGENOM" id="CLU_122734_0_1_9"/>
<evidence type="ECO:0000256" key="1">
    <source>
        <dbReference type="SAM" id="Phobius"/>
    </source>
</evidence>
<evidence type="ECO:0000313" key="3">
    <source>
        <dbReference type="Proteomes" id="UP000004633"/>
    </source>
</evidence>
<sequence>MYRKSDGTSPVQEFIASLDDKMQAKVIRAIDMLEQRGSQLRVPISKELDEGIFERRISLAGNATRILYFFVIGNMAVLTNGFIKKTMKTPRYEIERAKRYRAEYLKRGQL</sequence>